<dbReference type="InParanoid" id="A0A3R7FRX1"/>
<dbReference type="GO" id="GO:0003887">
    <property type="term" value="F:DNA-directed DNA polymerase activity"/>
    <property type="evidence" value="ECO:0007669"/>
    <property type="project" value="TreeGrafter"/>
</dbReference>
<evidence type="ECO:0000313" key="2">
    <source>
        <dbReference type="EMBL" id="KAG5451438.1"/>
    </source>
</evidence>
<dbReference type="AlphaFoldDB" id="A0A3R7FRX1"/>
<dbReference type="GO" id="GO:0006271">
    <property type="term" value="P:DNA strand elongation involved in DNA replication"/>
    <property type="evidence" value="ECO:0007669"/>
    <property type="project" value="TreeGrafter"/>
</dbReference>
<evidence type="ECO:0000256" key="1">
    <source>
        <dbReference type="SAM" id="MobiDB-lite"/>
    </source>
</evidence>
<dbReference type="PANTHER" id="PTHR17598">
    <property type="entry name" value="DNA POLYMERASE DELTA SUBUNIT 3"/>
    <property type="match status" value="1"/>
</dbReference>
<name>A0A3R7FRX1_CLOSI</name>
<accession>A0A3R7FRX1</accession>
<dbReference type="PANTHER" id="PTHR17598:SF13">
    <property type="entry name" value="DNA POLYMERASE DELTA SUBUNIT 3"/>
    <property type="match status" value="1"/>
</dbReference>
<feature type="compositionally biased region" description="Low complexity" evidence="1">
    <location>
        <begin position="206"/>
        <end position="218"/>
    </location>
</feature>
<dbReference type="GO" id="GO:1904161">
    <property type="term" value="P:DNA synthesis involved in UV-damage excision repair"/>
    <property type="evidence" value="ECO:0007669"/>
    <property type="project" value="TreeGrafter"/>
</dbReference>
<evidence type="ECO:0000313" key="3">
    <source>
        <dbReference type="Proteomes" id="UP000286415"/>
    </source>
</evidence>
<keyword evidence="3" id="KW-1185">Reference proteome</keyword>
<dbReference type="Pfam" id="PF09507">
    <property type="entry name" value="CDC27"/>
    <property type="match status" value="1"/>
</dbReference>
<dbReference type="EMBL" id="NIRI02000042">
    <property type="protein sequence ID" value="KAG5451438.1"/>
    <property type="molecule type" value="Genomic_DNA"/>
</dbReference>
<dbReference type="GO" id="GO:0006297">
    <property type="term" value="P:nucleotide-excision repair, DNA gap filling"/>
    <property type="evidence" value="ECO:0007669"/>
    <property type="project" value="TreeGrafter"/>
</dbReference>
<reference evidence="2 3" key="1">
    <citation type="journal article" date="2018" name="Biotechnol. Adv.">
        <title>Improved genomic resources and new bioinformatic workflow for the carcinogenic parasite Clonorchis sinensis: Biotechnological implications.</title>
        <authorList>
            <person name="Wang D."/>
            <person name="Korhonen P.K."/>
            <person name="Gasser R.B."/>
            <person name="Young N.D."/>
        </authorList>
    </citation>
    <scope>NUCLEOTIDE SEQUENCE [LARGE SCALE GENOMIC DNA]</scope>
    <source>
        <strain evidence="2">Cs-k2</strain>
    </source>
</reference>
<feature type="region of interest" description="Disordered" evidence="1">
    <location>
        <begin position="119"/>
        <end position="226"/>
    </location>
</feature>
<dbReference type="STRING" id="79923.A0A3R7FRX1"/>
<protein>
    <submittedName>
        <fullName evidence="2">Uncharacterized protein</fullName>
    </submittedName>
</protein>
<dbReference type="Proteomes" id="UP000286415">
    <property type="component" value="Unassembled WGS sequence"/>
</dbReference>
<sequence length="384" mass="42928">MEEQMLFENLDEKLEDELAVITTTWLSINFELPIGEAEGTPETRAKTSIVSSPQVCCPILPISSTFFDTKPGKKVSPKKTIPEKPAVLISKSTDQEEEEEEFLTSAVLRSSKRKRLIFDSDEEEATTDPAEKVPQSRTSPRKSAHRDQKTTPKATKKILAADSETDSPTPKPARGRRPRSGAAATETEREAPIAPLSRESRTTTCSPKKPQASKPKSPVKTNRRRRQVLKTFMDDDGYMVTEKVWESTSENDEEPDEPIRAVHLAVDAKPCVSPSKHDTDARLTGTPTMGSTVSTIRTILTNGDVRGEMAQWLEHEFTDWKAWATWQLTSPRASVCWHSSWAREGATAERFFVTCVILLLLKTIVSLTTIEGRKVFFCYKELSG</sequence>
<dbReference type="GO" id="GO:0043625">
    <property type="term" value="C:delta DNA polymerase complex"/>
    <property type="evidence" value="ECO:0007669"/>
    <property type="project" value="InterPro"/>
</dbReference>
<reference evidence="2 3" key="2">
    <citation type="journal article" date="2021" name="Genomics">
        <title>High-quality reference genome for Clonorchis sinensis.</title>
        <authorList>
            <person name="Young N.D."/>
            <person name="Stroehlein A.J."/>
            <person name="Kinkar L."/>
            <person name="Wang T."/>
            <person name="Sohn W.M."/>
            <person name="Chang B.C.H."/>
            <person name="Kaur P."/>
            <person name="Weisz D."/>
            <person name="Dudchenko O."/>
            <person name="Aiden E.L."/>
            <person name="Korhonen P.K."/>
            <person name="Gasser R.B."/>
        </authorList>
    </citation>
    <scope>NUCLEOTIDE SEQUENCE [LARGE SCALE GENOMIC DNA]</scope>
    <source>
        <strain evidence="2">Cs-k2</strain>
    </source>
</reference>
<organism evidence="2 3">
    <name type="scientific">Clonorchis sinensis</name>
    <name type="common">Chinese liver fluke</name>
    <dbReference type="NCBI Taxonomy" id="79923"/>
    <lineage>
        <taxon>Eukaryota</taxon>
        <taxon>Metazoa</taxon>
        <taxon>Spiralia</taxon>
        <taxon>Lophotrochozoa</taxon>
        <taxon>Platyhelminthes</taxon>
        <taxon>Trematoda</taxon>
        <taxon>Digenea</taxon>
        <taxon>Opisthorchiida</taxon>
        <taxon>Opisthorchiata</taxon>
        <taxon>Opisthorchiidae</taxon>
        <taxon>Clonorchis</taxon>
    </lineage>
</organism>
<comment type="caution">
    <text evidence="2">The sequence shown here is derived from an EMBL/GenBank/DDBJ whole genome shotgun (WGS) entry which is preliminary data.</text>
</comment>
<dbReference type="InterPro" id="IPR019038">
    <property type="entry name" value="POLD3"/>
</dbReference>
<dbReference type="OrthoDB" id="514823at2759"/>
<proteinExistence type="predicted"/>
<gene>
    <name evidence="2" type="ORF">CSKR_107251</name>
</gene>